<sequence>MPRYLSEEDLYDDLPPMSRVDRLDWEEWAGVDQDEAERAMLRLKAPAWVFLPPGAELAAALEQLRPQCESPIALIEAMKAAARMEAWAASIRTGAQACFVRQRKTQATEIPRPTQLDPSGRPIDPERSWAAEIAAALHLSTTTAARHIDTALHLTSTLTATHTALRCGALTFSKALAISEATRTLPPTAAQAVETHVLKRAPGQTHQNLNASLRRQVAKHTTREHTDRHHAATTDRTCKIVPLADGMAGLWIVHTADKIQQMWIVIQAMADLAKRSTPARPSDTRTTPPDNNPTPTNPSTPADAPADDADHTAAPEPEPDQAPRSHADGTSGTLTRRHRNTSTDRSSTPAENTAPSSPPSPTDTHTTSPSTAEGRTDSPTSAEARTGSPTPAEARTDSPTTEGYAGLPTTEQPAAEVLAHEATTHDLHTAAPTDPQTPATADAIDPAGPGPDGPAHPARAGSDKPAHPAGPGPDNPAHPAGPEAGPPGTARPAAGTGPDGRIAPQRRADVVADLFEQILHNGLDWLGRRLPDQHRRRPHIEVLIPITTLLGMDDDTCELAGYGPIPADMARRIATNGTWRRLLTDPTNGAVLEASTTRHDPGTLVTETLLARHPVCAWPGCNRTSRECDRDHITPYARTGETSLAGLAPFCEYHHVIKDTKTWGWTTTHHPDGSLTLTAPTGHRYTTIPPARGPITQQPSSPDPPHDLPPF</sequence>
<dbReference type="InterPro" id="IPR003615">
    <property type="entry name" value="HNH_nuc"/>
</dbReference>
<evidence type="ECO:0000313" key="4">
    <source>
        <dbReference type="Proteomes" id="UP000755585"/>
    </source>
</evidence>
<dbReference type="CDD" id="cd00085">
    <property type="entry name" value="HNHc"/>
    <property type="match status" value="1"/>
</dbReference>
<comment type="caution">
    <text evidence="3">The sequence shown here is derived from an EMBL/GenBank/DDBJ whole genome shotgun (WGS) entry which is preliminary data.</text>
</comment>
<gene>
    <name evidence="3" type="ORF">JOF29_006369</name>
</gene>
<evidence type="ECO:0000256" key="1">
    <source>
        <dbReference type="SAM" id="MobiDB-lite"/>
    </source>
</evidence>
<dbReference type="InterPro" id="IPR003870">
    <property type="entry name" value="DUF222"/>
</dbReference>
<dbReference type="Proteomes" id="UP000755585">
    <property type="component" value="Unassembled WGS sequence"/>
</dbReference>
<keyword evidence="4" id="KW-1185">Reference proteome</keyword>
<feature type="region of interest" description="Disordered" evidence="1">
    <location>
        <begin position="686"/>
        <end position="711"/>
    </location>
</feature>
<feature type="region of interest" description="Disordered" evidence="1">
    <location>
        <begin position="275"/>
        <end position="503"/>
    </location>
</feature>
<feature type="compositionally biased region" description="Polar residues" evidence="1">
    <location>
        <begin position="377"/>
        <end position="389"/>
    </location>
</feature>
<dbReference type="RefSeq" id="WP_209697955.1">
    <property type="nucleotide sequence ID" value="NZ_JAGINT010000002.1"/>
</dbReference>
<evidence type="ECO:0000313" key="3">
    <source>
        <dbReference type="EMBL" id="MBP2355259.1"/>
    </source>
</evidence>
<feature type="compositionally biased region" description="Low complexity" evidence="1">
    <location>
        <begin position="346"/>
        <end position="355"/>
    </location>
</feature>
<feature type="domain" description="DUF222" evidence="2">
    <location>
        <begin position="119"/>
        <end position="287"/>
    </location>
</feature>
<feature type="compositionally biased region" description="Pro residues" evidence="1">
    <location>
        <begin position="701"/>
        <end position="711"/>
    </location>
</feature>
<organism evidence="3 4">
    <name type="scientific">Kribbella aluminosa</name>
    <dbReference type="NCBI Taxonomy" id="416017"/>
    <lineage>
        <taxon>Bacteria</taxon>
        <taxon>Bacillati</taxon>
        <taxon>Actinomycetota</taxon>
        <taxon>Actinomycetes</taxon>
        <taxon>Propionibacteriales</taxon>
        <taxon>Kribbellaceae</taxon>
        <taxon>Kribbella</taxon>
    </lineage>
</organism>
<dbReference type="EMBL" id="JAGINT010000002">
    <property type="protein sequence ID" value="MBP2355259.1"/>
    <property type="molecule type" value="Genomic_DNA"/>
</dbReference>
<evidence type="ECO:0000259" key="2">
    <source>
        <dbReference type="Pfam" id="PF02720"/>
    </source>
</evidence>
<feature type="compositionally biased region" description="Low complexity" evidence="1">
    <location>
        <begin position="362"/>
        <end position="372"/>
    </location>
</feature>
<feature type="compositionally biased region" description="Low complexity" evidence="1">
    <location>
        <begin position="275"/>
        <end position="289"/>
    </location>
</feature>
<accession>A0ABS4UUD3</accession>
<proteinExistence type="predicted"/>
<feature type="compositionally biased region" description="Basic and acidic residues" evidence="1">
    <location>
        <begin position="418"/>
        <end position="428"/>
    </location>
</feature>
<reference evidence="3 4" key="1">
    <citation type="submission" date="2021-03" db="EMBL/GenBank/DDBJ databases">
        <title>Sequencing the genomes of 1000 actinobacteria strains.</title>
        <authorList>
            <person name="Klenk H.-P."/>
        </authorList>
    </citation>
    <scope>NUCLEOTIDE SEQUENCE [LARGE SCALE GENOMIC DNA]</scope>
    <source>
        <strain evidence="3 4">DSM 18824</strain>
    </source>
</reference>
<name>A0ABS4UUD3_9ACTN</name>
<feature type="compositionally biased region" description="Low complexity" evidence="1">
    <location>
        <begin position="429"/>
        <end position="447"/>
    </location>
</feature>
<protein>
    <recommendedName>
        <fullName evidence="2">DUF222 domain-containing protein</fullName>
    </recommendedName>
</protein>
<dbReference type="Pfam" id="PF02720">
    <property type="entry name" value="DUF222"/>
    <property type="match status" value="1"/>
</dbReference>
<feature type="compositionally biased region" description="Low complexity" evidence="1">
    <location>
        <begin position="477"/>
        <end position="500"/>
    </location>
</feature>